<dbReference type="AlphaFoldDB" id="A0A9P8QKV3"/>
<comment type="similarity">
    <text evidence="1">Belongs to the EFR3 family.</text>
</comment>
<evidence type="ECO:0000313" key="4">
    <source>
        <dbReference type="Proteomes" id="UP000827724"/>
    </source>
</evidence>
<feature type="region of interest" description="Disordered" evidence="2">
    <location>
        <begin position="625"/>
        <end position="655"/>
    </location>
</feature>
<name>A0A9P8QKV3_9HYPO</name>
<dbReference type="PANTHER" id="PTHR47766:SF1">
    <property type="entry name" value="PROTEIN EFR3"/>
    <property type="match status" value="1"/>
</dbReference>
<feature type="compositionally biased region" description="Acidic residues" evidence="2">
    <location>
        <begin position="1119"/>
        <end position="1131"/>
    </location>
</feature>
<dbReference type="InterPro" id="IPR039786">
    <property type="entry name" value="EFR3"/>
</dbReference>
<feature type="compositionally biased region" description="Low complexity" evidence="2">
    <location>
        <begin position="1090"/>
        <end position="1103"/>
    </location>
</feature>
<evidence type="ECO:0000256" key="2">
    <source>
        <dbReference type="SAM" id="MobiDB-lite"/>
    </source>
</evidence>
<dbReference type="Pfam" id="PF21072">
    <property type="entry name" value="EFR3"/>
    <property type="match status" value="1"/>
</dbReference>
<feature type="region of interest" description="Disordered" evidence="2">
    <location>
        <begin position="471"/>
        <end position="511"/>
    </location>
</feature>
<dbReference type="PANTHER" id="PTHR47766">
    <property type="entry name" value="PROTEIN EFR3"/>
    <property type="match status" value="1"/>
</dbReference>
<keyword evidence="4" id="KW-1185">Reference proteome</keyword>
<evidence type="ECO:0008006" key="5">
    <source>
        <dbReference type="Google" id="ProtNLM"/>
    </source>
</evidence>
<feature type="compositionally biased region" description="Polar residues" evidence="2">
    <location>
        <begin position="1063"/>
        <end position="1082"/>
    </location>
</feature>
<feature type="region of interest" description="Disordered" evidence="2">
    <location>
        <begin position="1213"/>
        <end position="1232"/>
    </location>
</feature>
<dbReference type="EMBL" id="JAIWOZ010000003">
    <property type="protein sequence ID" value="KAH6607255.1"/>
    <property type="molecule type" value="Genomic_DNA"/>
</dbReference>
<reference evidence="3" key="1">
    <citation type="submission" date="2021-08" db="EMBL/GenBank/DDBJ databases">
        <title>Chromosome-Level Trichoderma cornu-damae using Hi-C Data.</title>
        <authorList>
            <person name="Kim C.S."/>
        </authorList>
    </citation>
    <scope>NUCLEOTIDE SEQUENCE</scope>
    <source>
        <strain evidence="3">KA19-0412C</strain>
    </source>
</reference>
<dbReference type="OrthoDB" id="19232at2759"/>
<gene>
    <name evidence="3" type="ORF">Trco_003568</name>
</gene>
<proteinExistence type="inferred from homology"/>
<organism evidence="3 4">
    <name type="scientific">Trichoderma cornu-damae</name>
    <dbReference type="NCBI Taxonomy" id="654480"/>
    <lineage>
        <taxon>Eukaryota</taxon>
        <taxon>Fungi</taxon>
        <taxon>Dikarya</taxon>
        <taxon>Ascomycota</taxon>
        <taxon>Pezizomycotina</taxon>
        <taxon>Sordariomycetes</taxon>
        <taxon>Hypocreomycetidae</taxon>
        <taxon>Hypocreales</taxon>
        <taxon>Hypocreaceae</taxon>
        <taxon>Trichoderma</taxon>
    </lineage>
</organism>
<dbReference type="GO" id="GO:0005886">
    <property type="term" value="C:plasma membrane"/>
    <property type="evidence" value="ECO:0007669"/>
    <property type="project" value="TreeGrafter"/>
</dbReference>
<dbReference type="GO" id="GO:0072659">
    <property type="term" value="P:protein localization to plasma membrane"/>
    <property type="evidence" value="ECO:0007669"/>
    <property type="project" value="InterPro"/>
</dbReference>
<evidence type="ECO:0000256" key="1">
    <source>
        <dbReference type="ARBA" id="ARBA00010216"/>
    </source>
</evidence>
<protein>
    <recommendedName>
        <fullName evidence="5">Protein EFR3</fullName>
    </recommendedName>
</protein>
<feature type="compositionally biased region" description="Polar residues" evidence="2">
    <location>
        <begin position="473"/>
        <end position="482"/>
    </location>
</feature>
<accession>A0A9P8QKV3</accession>
<feature type="compositionally biased region" description="Low complexity" evidence="2">
    <location>
        <begin position="492"/>
        <end position="510"/>
    </location>
</feature>
<sequence length="1232" mass="131549">MNAIQQKCRPKHQVLVLKCYPRTTKGAVDVKPNSSELSYLLYYATSRRSKIQKIGTFLEKKTASDVWRMRIGNVQVTLGILAALVDKSPKDAALIAPCILKILDLILRSNDITMIESSLPTWEAFCEHHDASSLFADQAYLSHYVSVVRSYAQLASTRNSPSQGAPSRPVQMRWRNAGLGAIRCVSTADALSSASGRQIDVLVPMILENLWTGGGGETLLDALAERVEAEEKVDTERLVRRRTSVATVQAADAGGDANPLAISGTAMDVDKMAEEDTGVLAMQCLKSIFVVPSRSQIHSATAALLKFISERVARGEPVVTSDGGWAVDLFSIAARWAPVQDRYVILVVALDTLAHAPMRDDSLDQHVALTAMVESLLRSDINLIGLSVMDVLLGLVRQIKKLFTLANIGSRAETPSEKPAADSDLEQDLRQPQRKELLGRLERCIGDLASHMYYADQVSDMIAAIVGRLRPGRSSSAPSTPQGEKADGNEQSNADAHPSPPSAAATADLAEGQPPGLADVYFSYTSGRISALRIVKTILHVANPRVRVRTNADPGRNRVPAQVWEGTQWLLRDPSGQVRRAYVEALLTWLDLETTPADLLAGDEALEPHKSTAAGILAATATAAAKNARDQPSNARRVVSGASSRDRQPQPRTRPSQFLPQLHLAIYDNALHLVEFDNDIAVLHTLLARLALRLGVNAVRYGVPMIYRLQEEIPAVDQPVHKVRIAALCHGYFWALADRFGFETSAVGRAIGNEVARRKSKGFWVPGIHVPALPVDRIGPLGQAAAPQPEWDLGALETEELLPFDDRASLVQCIAAGYEESAPVPPSSPSASPGRTLSGPMINGSMINGSMINGSMINGSMINGPTINGPMINGPMSRGSSSAAAAAAAAAANDRSTELPEAYREHMMTEWSREQVAAALAAAEGKTESINGSRTGTVATGLRNFAANTAASVNGNNGYLPYSPYGSQHNLRPRSSQTHMMMMMSTAAADQGLQHQHYLGPSPRFRQASIRSGVSQTMSSSSKAGVASVEQLKRVLSGNANPNAFGSDDDSGESMVSYDYSPSEKSFSPTGTDPERPTTSADGFSRRSRSGSSGAPLSSGSMRGSLPRLHLYGERREGEEEGGGGDGEGEDEKGGRAGLGIPPVPPLPDFGSLSEKAVGPSNGGEGIAVHDHGAKGYNRPNIGSRGGDGIAARSLLGNHDDGGRTMDLQELLRGIDSRPGEGSLGNLTRPPY</sequence>
<comment type="caution">
    <text evidence="3">The sequence shown here is derived from an EMBL/GenBank/DDBJ whole genome shotgun (WGS) entry which is preliminary data.</text>
</comment>
<evidence type="ECO:0000313" key="3">
    <source>
        <dbReference type="EMBL" id="KAH6607255.1"/>
    </source>
</evidence>
<dbReference type="InterPro" id="IPR049150">
    <property type="entry name" value="EFR3_HEAT-like_rpt"/>
</dbReference>
<dbReference type="Proteomes" id="UP000827724">
    <property type="component" value="Unassembled WGS sequence"/>
</dbReference>
<feature type="region of interest" description="Disordered" evidence="2">
    <location>
        <begin position="1038"/>
        <end position="1182"/>
    </location>
</feature>